<reference evidence="1" key="1">
    <citation type="submission" date="2014-09" db="EMBL/GenBank/DDBJ databases">
        <authorList>
            <person name="Magalhaes I.L.F."/>
            <person name="Oliveira U."/>
            <person name="Santos F.R."/>
            <person name="Vidigal T.H.D.A."/>
            <person name="Brescovit A.D."/>
            <person name="Santos A.J."/>
        </authorList>
    </citation>
    <scope>NUCLEOTIDE SEQUENCE</scope>
    <source>
        <tissue evidence="1">Shoot tissue taken approximately 20 cm above the soil surface</tissue>
    </source>
</reference>
<sequence length="15" mass="1626">MALANPAASRGRVRR</sequence>
<name>A0A0A8YGR5_ARUDO</name>
<dbReference type="EMBL" id="GBRH01272877">
    <property type="protein sequence ID" value="JAD25018.1"/>
    <property type="molecule type" value="Transcribed_RNA"/>
</dbReference>
<evidence type="ECO:0000313" key="1">
    <source>
        <dbReference type="EMBL" id="JAD25018.1"/>
    </source>
</evidence>
<reference evidence="1" key="2">
    <citation type="journal article" date="2015" name="Data Brief">
        <title>Shoot transcriptome of the giant reed, Arundo donax.</title>
        <authorList>
            <person name="Barrero R.A."/>
            <person name="Guerrero F.D."/>
            <person name="Moolhuijzen P."/>
            <person name="Goolsby J.A."/>
            <person name="Tidwell J."/>
            <person name="Bellgard S.E."/>
            <person name="Bellgard M.I."/>
        </authorList>
    </citation>
    <scope>NUCLEOTIDE SEQUENCE</scope>
    <source>
        <tissue evidence="1">Shoot tissue taken approximately 20 cm above the soil surface</tissue>
    </source>
</reference>
<proteinExistence type="predicted"/>
<organism evidence="1">
    <name type="scientific">Arundo donax</name>
    <name type="common">Giant reed</name>
    <name type="synonym">Donax arundinaceus</name>
    <dbReference type="NCBI Taxonomy" id="35708"/>
    <lineage>
        <taxon>Eukaryota</taxon>
        <taxon>Viridiplantae</taxon>
        <taxon>Streptophyta</taxon>
        <taxon>Embryophyta</taxon>
        <taxon>Tracheophyta</taxon>
        <taxon>Spermatophyta</taxon>
        <taxon>Magnoliopsida</taxon>
        <taxon>Liliopsida</taxon>
        <taxon>Poales</taxon>
        <taxon>Poaceae</taxon>
        <taxon>PACMAD clade</taxon>
        <taxon>Arundinoideae</taxon>
        <taxon>Arundineae</taxon>
        <taxon>Arundo</taxon>
    </lineage>
</organism>
<protein>
    <submittedName>
        <fullName evidence="1">Uncharacterized protein</fullName>
    </submittedName>
</protein>
<accession>A0A0A8YGR5</accession>